<feature type="compositionally biased region" description="Basic residues" evidence="1">
    <location>
        <begin position="288"/>
        <end position="298"/>
    </location>
</feature>
<evidence type="ECO:0000313" key="3">
    <source>
        <dbReference type="Proteomes" id="UP001342631"/>
    </source>
</evidence>
<accession>A0ABQ6QJ93</accession>
<sequence>MDYRKLLGKVESAVLPYFGGGTVDAPSRRLRVTWPVAPGWWRFEVKGREATAREPAGPEGLEALPRVRGHVWGTRLVREGAVAEALALMPEEEPPRLSPVTARRWHDGTLLFEGVEFEGEAEEAARRALEEDRALGDARGVSASLRAAFGFAVLEAASRGTGIPFAPMEARARVLDVAHEGRAEAERCLRGLAEERVRFLRMQAEQEARREAAETRAWTHREHGAPEVWRDAEGREIARPLSGRERERWDALTRMRQEPGPSPFPGDPDGREAARAWSEREHGEARRNGRGHTRHAHRRTESDVGAWVERALDKAGARLLAQRRLGDGLVEVVYTFMGERFVTVVEAATLRVRDAGVCLAGADTQVTLESLPSVLKEAIDTDALVITRHV</sequence>
<reference evidence="2 3" key="1">
    <citation type="journal article" date="2024" name="Arch. Microbiol.">
        <title>Corallococcus caeni sp. nov., a novel myxobacterium isolated from activated sludge.</title>
        <authorList>
            <person name="Tomita S."/>
            <person name="Nakai R."/>
            <person name="Kuroda K."/>
            <person name="Kurashita H."/>
            <person name="Hatamoto M."/>
            <person name="Yamaguchi T."/>
            <person name="Narihiro T."/>
        </authorList>
    </citation>
    <scope>NUCLEOTIDE SEQUENCE [LARGE SCALE GENOMIC DNA]</scope>
    <source>
        <strain evidence="2 3">NO1</strain>
    </source>
</reference>
<gene>
    <name evidence="2" type="ORF">ASNO1_03580</name>
</gene>
<dbReference type="Proteomes" id="UP001342631">
    <property type="component" value="Unassembled WGS sequence"/>
</dbReference>
<comment type="caution">
    <text evidence="2">The sequence shown here is derived from an EMBL/GenBank/DDBJ whole genome shotgun (WGS) entry which is preliminary data.</text>
</comment>
<name>A0ABQ6QJ93_9BACT</name>
<feature type="compositionally biased region" description="Basic and acidic residues" evidence="1">
    <location>
        <begin position="268"/>
        <end position="287"/>
    </location>
</feature>
<organism evidence="2 3">
    <name type="scientific">Corallococcus caeni</name>
    <dbReference type="NCBI Taxonomy" id="3082388"/>
    <lineage>
        <taxon>Bacteria</taxon>
        <taxon>Pseudomonadati</taxon>
        <taxon>Myxococcota</taxon>
        <taxon>Myxococcia</taxon>
        <taxon>Myxococcales</taxon>
        <taxon>Cystobacterineae</taxon>
        <taxon>Myxococcaceae</taxon>
        <taxon>Corallococcus</taxon>
    </lineage>
</organism>
<keyword evidence="3" id="KW-1185">Reference proteome</keyword>
<evidence type="ECO:0000313" key="2">
    <source>
        <dbReference type="EMBL" id="GMU04106.1"/>
    </source>
</evidence>
<protein>
    <submittedName>
        <fullName evidence="2">Uncharacterized protein</fullName>
    </submittedName>
</protein>
<dbReference type="EMBL" id="BTTX01000001">
    <property type="protein sequence ID" value="GMU04106.1"/>
    <property type="molecule type" value="Genomic_DNA"/>
</dbReference>
<feature type="region of interest" description="Disordered" evidence="1">
    <location>
        <begin position="255"/>
        <end position="301"/>
    </location>
</feature>
<evidence type="ECO:0000256" key="1">
    <source>
        <dbReference type="SAM" id="MobiDB-lite"/>
    </source>
</evidence>
<dbReference type="RefSeq" id="WP_338273994.1">
    <property type="nucleotide sequence ID" value="NZ_BTTX01000001.1"/>
</dbReference>
<proteinExistence type="predicted"/>